<sequence>MQKKTKSMWKLLNPLEWIHAAFALLAWLMGPILRFFGMMPPPRTDGFQNIQKSDVDEAAEQAKRTEEAVDAILKEMSPAEVVKAYAKADADTRSTMDLSVLDLEGQDWLLNLSKEDLDLLGMSTEAACARSLEAREVRPAYPKPRPETEAPEILSVPSAEDTDEWKRQQIAERFRQVQQELWLSPGVPNPKPKHAAFTLH</sequence>
<feature type="region of interest" description="Disordered" evidence="1">
    <location>
        <begin position="181"/>
        <end position="200"/>
    </location>
</feature>
<comment type="caution">
    <text evidence="3">The sequence shown here is derived from an EMBL/GenBank/DDBJ whole genome shotgun (WGS) entry which is preliminary data.</text>
</comment>
<dbReference type="Proteomes" id="UP000191933">
    <property type="component" value="Unassembled WGS sequence"/>
</dbReference>
<keyword evidence="2" id="KW-1133">Transmembrane helix</keyword>
<reference evidence="3 4" key="1">
    <citation type="submission" date="2016-01" db="EMBL/GenBank/DDBJ databases">
        <authorList>
            <person name="Regsiter A."/>
            <person name="william w."/>
        </authorList>
    </citation>
    <scope>NUCLEOTIDE SEQUENCE [LARGE SCALE GENOMIC DNA]</scope>
    <source>
        <strain evidence="3 4">CFBP 5494</strain>
    </source>
</reference>
<dbReference type="AlphaFoldDB" id="A0A9W5F086"/>
<accession>A0A9W5F086</accession>
<evidence type="ECO:0000256" key="1">
    <source>
        <dbReference type="SAM" id="MobiDB-lite"/>
    </source>
</evidence>
<keyword evidence="4" id="KW-1185">Reference proteome</keyword>
<feature type="transmembrane region" description="Helical" evidence="2">
    <location>
        <begin position="17"/>
        <end position="36"/>
    </location>
</feature>
<dbReference type="EMBL" id="FBVY01000018">
    <property type="protein sequence ID" value="CUW93602.1"/>
    <property type="molecule type" value="Genomic_DNA"/>
</dbReference>
<proteinExistence type="predicted"/>
<evidence type="ECO:0000256" key="2">
    <source>
        <dbReference type="SAM" id="Phobius"/>
    </source>
</evidence>
<feature type="compositionally biased region" description="Basic and acidic residues" evidence="1">
    <location>
        <begin position="139"/>
        <end position="148"/>
    </location>
</feature>
<feature type="region of interest" description="Disordered" evidence="1">
    <location>
        <begin position="139"/>
        <end position="165"/>
    </location>
</feature>
<evidence type="ECO:0000313" key="3">
    <source>
        <dbReference type="EMBL" id="CUW93602.1"/>
    </source>
</evidence>
<keyword evidence="2" id="KW-0812">Transmembrane</keyword>
<gene>
    <name evidence="3" type="ORF">AGR2A_Cc70054</name>
</gene>
<organism evidence="3 4">
    <name type="scientific">Agrobacterium genomosp. 2 str. CFBP 5494</name>
    <dbReference type="NCBI Taxonomy" id="1183436"/>
    <lineage>
        <taxon>Bacteria</taxon>
        <taxon>Pseudomonadati</taxon>
        <taxon>Pseudomonadota</taxon>
        <taxon>Alphaproteobacteria</taxon>
        <taxon>Hyphomicrobiales</taxon>
        <taxon>Rhizobiaceae</taxon>
        <taxon>Rhizobium/Agrobacterium group</taxon>
        <taxon>Agrobacterium</taxon>
        <taxon>Agrobacterium tumefaciens complex</taxon>
    </lineage>
</organism>
<keyword evidence="2" id="KW-0472">Membrane</keyword>
<protein>
    <submittedName>
        <fullName evidence="3">Uncharacterized protein</fullName>
    </submittedName>
</protein>
<dbReference type="RefSeq" id="WP_080822435.1">
    <property type="nucleotide sequence ID" value="NZ_LT009718.1"/>
</dbReference>
<evidence type="ECO:0000313" key="4">
    <source>
        <dbReference type="Proteomes" id="UP000191933"/>
    </source>
</evidence>
<name>A0A9W5F086_9HYPH</name>